<feature type="repeat" description="Solcar" evidence="9">
    <location>
        <begin position="4"/>
        <end position="97"/>
    </location>
</feature>
<dbReference type="eggNOG" id="KOG0756">
    <property type="taxonomic scope" value="Eukaryota"/>
</dbReference>
<dbReference type="RefSeq" id="XP_005766427.1">
    <property type="nucleotide sequence ID" value="XM_005766370.1"/>
</dbReference>
<dbReference type="GO" id="GO:0071913">
    <property type="term" value="F:citrate secondary active transmembrane transporter activity"/>
    <property type="evidence" value="ECO:0007669"/>
    <property type="project" value="TreeGrafter"/>
</dbReference>
<dbReference type="Proteomes" id="UP000013827">
    <property type="component" value="Unassembled WGS sequence"/>
</dbReference>
<keyword evidence="6" id="KW-1133">Transmembrane helix</keyword>
<name>A0A0D3IRW3_EMIH1</name>
<dbReference type="STRING" id="2903.R1DWR1"/>
<dbReference type="InterPro" id="IPR018108">
    <property type="entry name" value="MCP_transmembrane"/>
</dbReference>
<dbReference type="KEGG" id="ehx:EMIHUDRAFT_200095"/>
<dbReference type="PANTHER" id="PTHR45788">
    <property type="entry name" value="SUCCINATE/FUMARATE MITOCHONDRIAL TRANSPORTER-RELATED"/>
    <property type="match status" value="1"/>
</dbReference>
<reference evidence="11" key="2">
    <citation type="submission" date="2024-10" db="UniProtKB">
        <authorList>
            <consortium name="EnsemblProtists"/>
        </authorList>
    </citation>
    <scope>IDENTIFICATION</scope>
</reference>
<dbReference type="GO" id="GO:0006843">
    <property type="term" value="P:mitochondrial citrate transmembrane transport"/>
    <property type="evidence" value="ECO:0007669"/>
    <property type="project" value="TreeGrafter"/>
</dbReference>
<keyword evidence="12" id="KW-1185">Reference proteome</keyword>
<dbReference type="InterPro" id="IPR049563">
    <property type="entry name" value="TXTP-like"/>
</dbReference>
<keyword evidence="4 9" id="KW-0812">Transmembrane</keyword>
<dbReference type="EnsemblProtists" id="EOD13998">
    <property type="protein sequence ID" value="EOD13998"/>
    <property type="gene ID" value="EMIHUDRAFT_119667"/>
</dbReference>
<dbReference type="AlphaFoldDB" id="A0A0D3IRW3"/>
<dbReference type="SUPFAM" id="SSF103506">
    <property type="entry name" value="Mitochondrial carrier"/>
    <property type="match status" value="1"/>
</dbReference>
<evidence type="ECO:0000256" key="1">
    <source>
        <dbReference type="ARBA" id="ARBA00004225"/>
    </source>
</evidence>
<dbReference type="PROSITE" id="PS50920">
    <property type="entry name" value="SOLCAR"/>
    <property type="match status" value="2"/>
</dbReference>
<dbReference type="GO" id="GO:0031966">
    <property type="term" value="C:mitochondrial membrane"/>
    <property type="evidence" value="ECO:0007669"/>
    <property type="project" value="UniProtKB-SubCell"/>
</dbReference>
<dbReference type="KEGG" id="ehx:EMIHUDRAFT_119667"/>
<evidence type="ECO:0000256" key="9">
    <source>
        <dbReference type="PROSITE-ProRule" id="PRU00282"/>
    </source>
</evidence>
<organism evidence="11 12">
    <name type="scientific">Emiliania huxleyi (strain CCMP1516)</name>
    <dbReference type="NCBI Taxonomy" id="280463"/>
    <lineage>
        <taxon>Eukaryota</taxon>
        <taxon>Haptista</taxon>
        <taxon>Haptophyta</taxon>
        <taxon>Prymnesiophyceae</taxon>
        <taxon>Isochrysidales</taxon>
        <taxon>Noelaerhabdaceae</taxon>
        <taxon>Emiliania</taxon>
    </lineage>
</organism>
<reference evidence="12" key="1">
    <citation type="journal article" date="2013" name="Nature">
        <title>Pan genome of the phytoplankton Emiliania underpins its global distribution.</title>
        <authorList>
            <person name="Read B.A."/>
            <person name="Kegel J."/>
            <person name="Klute M.J."/>
            <person name="Kuo A."/>
            <person name="Lefebvre S.C."/>
            <person name="Maumus F."/>
            <person name="Mayer C."/>
            <person name="Miller J."/>
            <person name="Monier A."/>
            <person name="Salamov A."/>
            <person name="Young J."/>
            <person name="Aguilar M."/>
            <person name="Claverie J.M."/>
            <person name="Frickenhaus S."/>
            <person name="Gonzalez K."/>
            <person name="Herman E.K."/>
            <person name="Lin Y.C."/>
            <person name="Napier J."/>
            <person name="Ogata H."/>
            <person name="Sarno A.F."/>
            <person name="Shmutz J."/>
            <person name="Schroeder D."/>
            <person name="de Vargas C."/>
            <person name="Verret F."/>
            <person name="von Dassow P."/>
            <person name="Valentin K."/>
            <person name="Van de Peer Y."/>
            <person name="Wheeler G."/>
            <person name="Dacks J.B."/>
            <person name="Delwiche C.F."/>
            <person name="Dyhrman S.T."/>
            <person name="Glockner G."/>
            <person name="John U."/>
            <person name="Richards T."/>
            <person name="Worden A.Z."/>
            <person name="Zhang X."/>
            <person name="Grigoriev I.V."/>
            <person name="Allen A.E."/>
            <person name="Bidle K."/>
            <person name="Borodovsky M."/>
            <person name="Bowler C."/>
            <person name="Brownlee C."/>
            <person name="Cock J.M."/>
            <person name="Elias M."/>
            <person name="Gladyshev V.N."/>
            <person name="Groth M."/>
            <person name="Guda C."/>
            <person name="Hadaegh A."/>
            <person name="Iglesias-Rodriguez M.D."/>
            <person name="Jenkins J."/>
            <person name="Jones B.M."/>
            <person name="Lawson T."/>
            <person name="Leese F."/>
            <person name="Lindquist E."/>
            <person name="Lobanov A."/>
            <person name="Lomsadze A."/>
            <person name="Malik S.B."/>
            <person name="Marsh M.E."/>
            <person name="Mackinder L."/>
            <person name="Mock T."/>
            <person name="Mueller-Roeber B."/>
            <person name="Pagarete A."/>
            <person name="Parker M."/>
            <person name="Probert I."/>
            <person name="Quesneville H."/>
            <person name="Raines C."/>
            <person name="Rensing S.A."/>
            <person name="Riano-Pachon D.M."/>
            <person name="Richier S."/>
            <person name="Rokitta S."/>
            <person name="Shiraiwa Y."/>
            <person name="Soanes D.M."/>
            <person name="van der Giezen M."/>
            <person name="Wahlund T.M."/>
            <person name="Williams B."/>
            <person name="Wilson W."/>
            <person name="Wolfe G."/>
            <person name="Wurch L.L."/>
        </authorList>
    </citation>
    <scope>NUCLEOTIDE SEQUENCE</scope>
</reference>
<dbReference type="HOGENOM" id="CLU_015166_5_1_1"/>
<evidence type="ECO:0000313" key="12">
    <source>
        <dbReference type="Proteomes" id="UP000013827"/>
    </source>
</evidence>
<keyword evidence="3 10" id="KW-0813">Transport</keyword>
<protein>
    <submittedName>
        <fullName evidence="11">Uncharacterized protein</fullName>
    </submittedName>
</protein>
<dbReference type="EnsemblProtists" id="EOD39572">
    <property type="protein sequence ID" value="EOD39572"/>
    <property type="gene ID" value="EMIHUDRAFT_200095"/>
</dbReference>
<dbReference type="Gene3D" id="1.50.40.10">
    <property type="entry name" value="Mitochondrial carrier domain"/>
    <property type="match status" value="2"/>
</dbReference>
<sequence>MTTEHKRFPVAAAAIAGTLENFATFPFEYVKTQLQLQIRSSALYAGSSAYTGPLDVVQRTFRTAGLLGLYSGGASFVIFSPLRAVVRFTTFERLRITARSQQLRETPGGKRLSDLGCGVLAGAADGALCQTPSNAIAVKMVHDQSPRGPRQYRLGGGPSWHAKSGIRFVGYGEMAERLRSRPGRPEGPIAIWESLVAGGTAGGVSAVLSQPIDVVRANMMSLDARRYSSSLACARAILRSGGLPGLFLGVGPRICRVCVEESLKFTLFEAAERQLCALFPP</sequence>
<evidence type="ECO:0000313" key="11">
    <source>
        <dbReference type="EnsemblProtists" id="EOD13998"/>
    </source>
</evidence>
<evidence type="ECO:0000256" key="10">
    <source>
        <dbReference type="RuleBase" id="RU000488"/>
    </source>
</evidence>
<dbReference type="GeneID" id="17284843"/>
<dbReference type="PaxDb" id="2903-EOD13998"/>
<dbReference type="GeneID" id="17260149"/>
<keyword evidence="8 9" id="KW-0472">Membrane</keyword>
<accession>A0A0D3IRW3</accession>
<evidence type="ECO:0000256" key="7">
    <source>
        <dbReference type="ARBA" id="ARBA00023128"/>
    </source>
</evidence>
<dbReference type="InterPro" id="IPR023395">
    <property type="entry name" value="MCP_dom_sf"/>
</dbReference>
<evidence type="ECO:0000256" key="5">
    <source>
        <dbReference type="ARBA" id="ARBA00022737"/>
    </source>
</evidence>
<keyword evidence="7" id="KW-0496">Mitochondrion</keyword>
<evidence type="ECO:0000256" key="3">
    <source>
        <dbReference type="ARBA" id="ARBA00022448"/>
    </source>
</evidence>
<proteinExistence type="inferred from homology"/>
<keyword evidence="5" id="KW-0677">Repeat</keyword>
<evidence type="ECO:0000256" key="2">
    <source>
        <dbReference type="ARBA" id="ARBA00006375"/>
    </source>
</evidence>
<evidence type="ECO:0000256" key="4">
    <source>
        <dbReference type="ARBA" id="ARBA00022692"/>
    </source>
</evidence>
<evidence type="ECO:0000256" key="8">
    <source>
        <dbReference type="ARBA" id="ARBA00023136"/>
    </source>
</evidence>
<feature type="repeat" description="Solcar" evidence="9">
    <location>
        <begin position="189"/>
        <end position="274"/>
    </location>
</feature>
<evidence type="ECO:0000256" key="6">
    <source>
        <dbReference type="ARBA" id="ARBA00022989"/>
    </source>
</evidence>
<dbReference type="PANTHER" id="PTHR45788:SF4">
    <property type="entry name" value="TRICARBOXYLATE TRANSPORT PROTEIN, MITOCHONDRIAL"/>
    <property type="match status" value="1"/>
</dbReference>
<comment type="similarity">
    <text evidence="2 10">Belongs to the mitochondrial carrier (TC 2.A.29) family.</text>
</comment>
<dbReference type="Pfam" id="PF00153">
    <property type="entry name" value="Mito_carr"/>
    <property type="match status" value="2"/>
</dbReference>
<dbReference type="RefSeq" id="XP_005792001.1">
    <property type="nucleotide sequence ID" value="XM_005791944.1"/>
</dbReference>
<comment type="subcellular location">
    <subcellularLocation>
        <location evidence="1">Mitochondrion membrane</location>
        <topology evidence="1">Multi-pass membrane protein</topology>
    </subcellularLocation>
</comment>